<organism evidence="3">
    <name type="scientific">Trichosporon asahii var. asahii (strain ATCC 90039 / CBS 2479 / JCM 2466 / KCTC 7840 / NBRC 103889/ NCYC 2677 / UAMH 7654)</name>
    <name type="common">Yeast</name>
    <dbReference type="NCBI Taxonomy" id="1186058"/>
    <lineage>
        <taxon>Eukaryota</taxon>
        <taxon>Fungi</taxon>
        <taxon>Dikarya</taxon>
        <taxon>Basidiomycota</taxon>
        <taxon>Agaricomycotina</taxon>
        <taxon>Tremellomycetes</taxon>
        <taxon>Trichosporonales</taxon>
        <taxon>Trichosporonaceae</taxon>
        <taxon>Trichosporon</taxon>
    </lineage>
</organism>
<accession>J4UKT8</accession>
<reference evidence="3" key="1">
    <citation type="journal article" date="2003" name="Mycoses">
        <title>Disseminated trichosporonosis in China.</title>
        <authorList>
            <person name="Yang R."/>
            <person name="Ao J."/>
            <person name="Wang W."/>
            <person name="Song K."/>
            <person name="Li R."/>
            <person name="Wang D."/>
        </authorList>
    </citation>
    <scope>NUCLEOTIDE SEQUENCE [LARGE SCALE GENOMIC DNA]</scope>
    <source>
        <strain evidence="3">CBS 2479</strain>
    </source>
</reference>
<evidence type="ECO:0000313" key="3">
    <source>
        <dbReference type="EMBL" id="EJT52490.1"/>
    </source>
</evidence>
<dbReference type="PROSITE" id="PS50012">
    <property type="entry name" value="RCC1_3"/>
    <property type="match status" value="1"/>
</dbReference>
<proteinExistence type="predicted"/>
<dbReference type="Gene3D" id="2.130.10.30">
    <property type="entry name" value="Regulator of chromosome condensation 1/beta-lactamase-inhibitor protein II"/>
    <property type="match status" value="1"/>
</dbReference>
<feature type="compositionally biased region" description="Low complexity" evidence="2">
    <location>
        <begin position="256"/>
        <end position="266"/>
    </location>
</feature>
<reference evidence="3" key="2">
    <citation type="journal article" date="2012" name="Eukaryot. Cell">
        <title>Draft genome sequence of CBS 2479, the standard type strain of Trichosporon asahii.</title>
        <authorList>
            <person name="Yang R.Y."/>
            <person name="Li H.T."/>
            <person name="Zhu H."/>
            <person name="Zhou G.P."/>
            <person name="Wang M."/>
            <person name="Wang L."/>
        </authorList>
    </citation>
    <scope>NUCLEOTIDE SEQUENCE [LARGE SCALE GENOMIC DNA]</scope>
</reference>
<dbReference type="VEuPathDB" id="FungiDB:A1Q1_03771"/>
<dbReference type="AlphaFoldDB" id="J4UKT8"/>
<feature type="compositionally biased region" description="Low complexity" evidence="2">
    <location>
        <begin position="373"/>
        <end position="386"/>
    </location>
</feature>
<feature type="repeat" description="RCC1" evidence="1">
    <location>
        <begin position="1"/>
        <end position="55"/>
    </location>
</feature>
<dbReference type="KEGG" id="tasa:A1Q1_03771"/>
<comment type="caution">
    <text evidence="3">The sequence shown here is derived from an EMBL/GenBank/DDBJ whole genome shotgun (WGS) entry which is preliminary data.</text>
</comment>
<feature type="region of interest" description="Disordered" evidence="2">
    <location>
        <begin position="233"/>
        <end position="269"/>
    </location>
</feature>
<dbReference type="GeneID" id="25987284"/>
<dbReference type="InterPro" id="IPR009091">
    <property type="entry name" value="RCC1/BLIP-II"/>
</dbReference>
<evidence type="ECO:0000256" key="1">
    <source>
        <dbReference type="PROSITE-ProRule" id="PRU00235"/>
    </source>
</evidence>
<feature type="compositionally biased region" description="Acidic residues" evidence="2">
    <location>
        <begin position="85"/>
        <end position="96"/>
    </location>
</feature>
<dbReference type="HOGENOM" id="CLU_472659_0_0_1"/>
<evidence type="ECO:0000256" key="2">
    <source>
        <dbReference type="SAM" id="MobiDB-lite"/>
    </source>
</evidence>
<dbReference type="EMBL" id="ALBS01000024">
    <property type="protein sequence ID" value="EJT52490.1"/>
    <property type="molecule type" value="Genomic_DNA"/>
</dbReference>
<feature type="compositionally biased region" description="Polar residues" evidence="2">
    <location>
        <begin position="102"/>
        <end position="112"/>
    </location>
</feature>
<dbReference type="PANTHER" id="PTHR45982">
    <property type="entry name" value="REGULATOR OF CHROMOSOME CONDENSATION"/>
    <property type="match status" value="1"/>
</dbReference>
<feature type="compositionally biased region" description="Low complexity" evidence="2">
    <location>
        <begin position="346"/>
        <end position="360"/>
    </location>
</feature>
<dbReference type="Proteomes" id="UP000002748">
    <property type="component" value="Unassembled WGS sequence"/>
</dbReference>
<feature type="region of interest" description="Disordered" evidence="2">
    <location>
        <begin position="323"/>
        <end position="392"/>
    </location>
</feature>
<feature type="compositionally biased region" description="Low complexity" evidence="2">
    <location>
        <begin position="233"/>
        <end position="242"/>
    </location>
</feature>
<reference evidence="3" key="3">
    <citation type="submission" date="2012-07" db="EMBL/GenBank/DDBJ databases">
        <authorList>
            <person name="Yang R.-Y."/>
            <person name="Li H.-T."/>
            <person name="Zhu H."/>
            <person name="Zhou G.-P."/>
            <person name="Wang M."/>
            <person name="Wang L."/>
        </authorList>
    </citation>
    <scope>NUCLEOTIDE SEQUENCE</scope>
    <source>
        <strain evidence="3">CBS 2479</strain>
    </source>
</reference>
<dbReference type="GO" id="GO:0005737">
    <property type="term" value="C:cytoplasm"/>
    <property type="evidence" value="ECO:0007669"/>
    <property type="project" value="TreeGrafter"/>
</dbReference>
<dbReference type="InterPro" id="IPR000408">
    <property type="entry name" value="Reg_chr_condens"/>
</dbReference>
<dbReference type="InterPro" id="IPR051553">
    <property type="entry name" value="Ran_GTPase-activating"/>
</dbReference>
<dbReference type="OrthoDB" id="5370059at2759"/>
<feature type="compositionally biased region" description="Low complexity" evidence="2">
    <location>
        <begin position="125"/>
        <end position="148"/>
    </location>
</feature>
<name>J4UKT8_TRIAS</name>
<dbReference type="RefSeq" id="XP_014183784.1">
    <property type="nucleotide sequence ID" value="XM_014328309.1"/>
</dbReference>
<protein>
    <submittedName>
        <fullName evidence="3">Uncharacterized protein</fullName>
    </submittedName>
</protein>
<gene>
    <name evidence="3" type="ORF">A1Q1_03771</name>
</gene>
<dbReference type="SUPFAM" id="SSF50985">
    <property type="entry name" value="RCC1/BLIP-II"/>
    <property type="match status" value="1"/>
</dbReference>
<sequence length="613" mass="64039">MPLKACGSNGWGQLGLASKDDISTFAGVQMPLPTQPGAVLDLASGSSHTLLLLRTTVPSTSAVHAETAAVAEAHRPPRPSPLAQSDDEDDVEDDNDPPSSVHSSVTPGSPTAPTHLAAPQPVPAPSSATTAPAAATSATGRSRAVSSAKKPLLPWGRNVLLATGTNTHGQLGPNCVLWNETKEWLTFKELDLLTPLRETLRLDPEQWHPVKVACTWSTSFVVYERLPDCPPSSSFPTASRSSLAPGAAGTTTGLDSGPASSSASTSGEEEPIHVLVVRHVVIVLDGPNGQRVLGWGGARHGQLGHAQTITETMGNLTIRETVETGPDFPITNGDRPELPPRPPRPAATAADTGAKAAAGDAGRGKPDAKGKGKAASRPAPAAPRSSTPVPIPVSGTVRQVAVGAAHTLILTDRLYAFGSDAKGQIRGLNGLEAEQIAASWNGSYVLKSGQLRAQGADTHGQLCGAGTNGGEVSLPFDAQVKRIVAGSEHLLVVLQDGTLLAGGWNEHGNLGLGDERDRDALVEVPGVTAMRAWAGPFGQQAWSSHSVGVLRRLEKTVSASLVIALAPLTDPQCIRPNVQFLQHLYPRPSRHPHTLHYELRICENYGSRQDPTT</sequence>
<feature type="region of interest" description="Disordered" evidence="2">
    <location>
        <begin position="67"/>
        <end position="149"/>
    </location>
</feature>
<dbReference type="GO" id="GO:0005085">
    <property type="term" value="F:guanyl-nucleotide exchange factor activity"/>
    <property type="evidence" value="ECO:0007669"/>
    <property type="project" value="TreeGrafter"/>
</dbReference>
<dbReference type="PANTHER" id="PTHR45982:SF1">
    <property type="entry name" value="REGULATOR OF CHROMOSOME CONDENSATION"/>
    <property type="match status" value="1"/>
</dbReference>